<dbReference type="EMBL" id="JACHKF010000001">
    <property type="protein sequence ID" value="MBB6570314.1"/>
    <property type="molecule type" value="Genomic_DNA"/>
</dbReference>
<dbReference type="RefSeq" id="WP_171678435.1">
    <property type="nucleotide sequence ID" value="NZ_BAAAGT010000017.1"/>
</dbReference>
<dbReference type="AlphaFoldDB" id="A0A7Y4L6F8"/>
<evidence type="ECO:0000313" key="3">
    <source>
        <dbReference type="Proteomes" id="UP000534306"/>
    </source>
</evidence>
<dbReference type="EMBL" id="JABJRC010000011">
    <property type="protein sequence ID" value="NOL45178.1"/>
    <property type="molecule type" value="Genomic_DNA"/>
</dbReference>
<protein>
    <submittedName>
        <fullName evidence="2">Uncharacterized protein</fullName>
    </submittedName>
</protein>
<organism evidence="2 3">
    <name type="scientific">Kribbella sandramycini</name>
    <dbReference type="NCBI Taxonomy" id="60450"/>
    <lineage>
        <taxon>Bacteria</taxon>
        <taxon>Bacillati</taxon>
        <taxon>Actinomycetota</taxon>
        <taxon>Actinomycetes</taxon>
        <taxon>Propionibacteriales</taxon>
        <taxon>Kribbellaceae</taxon>
        <taxon>Kribbella</taxon>
    </lineage>
</organism>
<proteinExistence type="predicted"/>
<name>A0A7Y4L6F8_9ACTN</name>
<accession>A0A7Y4L6F8</accession>
<dbReference type="Proteomes" id="UP000553957">
    <property type="component" value="Unassembled WGS sequence"/>
</dbReference>
<reference evidence="1 4" key="2">
    <citation type="submission" date="2020-08" db="EMBL/GenBank/DDBJ databases">
        <title>Sequencing the genomes of 1000 actinobacteria strains.</title>
        <authorList>
            <person name="Klenk H.-P."/>
        </authorList>
    </citation>
    <scope>NUCLEOTIDE SEQUENCE [LARGE SCALE GENOMIC DNA]</scope>
    <source>
        <strain evidence="1 4">DSM 15626</strain>
    </source>
</reference>
<comment type="caution">
    <text evidence="2">The sequence shown here is derived from an EMBL/GenBank/DDBJ whole genome shotgun (WGS) entry which is preliminary data.</text>
</comment>
<evidence type="ECO:0000313" key="2">
    <source>
        <dbReference type="EMBL" id="NOL45178.1"/>
    </source>
</evidence>
<keyword evidence="3" id="KW-1185">Reference proteome</keyword>
<gene>
    <name evidence="1" type="ORF">HNR71_005951</name>
    <name evidence="2" type="ORF">HPO96_33515</name>
</gene>
<dbReference type="Proteomes" id="UP000534306">
    <property type="component" value="Unassembled WGS sequence"/>
</dbReference>
<evidence type="ECO:0000313" key="1">
    <source>
        <dbReference type="EMBL" id="MBB6570314.1"/>
    </source>
</evidence>
<evidence type="ECO:0000313" key="4">
    <source>
        <dbReference type="Proteomes" id="UP000553957"/>
    </source>
</evidence>
<sequence length="202" mass="20479">MGCATASTSWLQLTADAFTALEPTGNPAADRLTAQYKTALGKAVPKIEALAGEPQDAFRRDDAEAVRVTRQLATLITAIKPAGPDLAALVKTDPMIALAYRRAPTCKPAGQALPIADDGQNYAACADGTCVVLIKKSAAFTVRGTRITVSVAGGTVSIGNRTSDGGGFSTNVGGKAGWGSAGSMTNATPLGLNGSTAVLRIT</sequence>
<reference evidence="2 3" key="1">
    <citation type="submission" date="2020-05" db="EMBL/GenBank/DDBJ databases">
        <title>Genome sequence of Kribbella sandramycini ATCC 39419.</title>
        <authorList>
            <person name="Maclea K.S."/>
            <person name="Fair J.L."/>
        </authorList>
    </citation>
    <scope>NUCLEOTIDE SEQUENCE [LARGE SCALE GENOMIC DNA]</scope>
    <source>
        <strain evidence="2 3">ATCC 39419</strain>
    </source>
</reference>